<evidence type="ECO:0000256" key="2">
    <source>
        <dbReference type="ARBA" id="ARBA00007362"/>
    </source>
</evidence>
<feature type="region of interest" description="Disordered" evidence="7">
    <location>
        <begin position="311"/>
        <end position="342"/>
    </location>
</feature>
<keyword evidence="4 8" id="KW-0812">Transmembrane</keyword>
<evidence type="ECO:0000256" key="7">
    <source>
        <dbReference type="SAM" id="MobiDB-lite"/>
    </source>
</evidence>
<proteinExistence type="inferred from homology"/>
<accession>A0A1H9XVB9</accession>
<evidence type="ECO:0000259" key="9">
    <source>
        <dbReference type="Pfam" id="PF00892"/>
    </source>
</evidence>
<keyword evidence="5 8" id="KW-1133">Transmembrane helix</keyword>
<feature type="transmembrane region" description="Helical" evidence="8">
    <location>
        <begin position="101"/>
        <end position="122"/>
    </location>
</feature>
<dbReference type="GO" id="GO:0005886">
    <property type="term" value="C:plasma membrane"/>
    <property type="evidence" value="ECO:0007669"/>
    <property type="project" value="UniProtKB-SubCell"/>
</dbReference>
<feature type="transmembrane region" description="Helical" evidence="8">
    <location>
        <begin position="188"/>
        <end position="207"/>
    </location>
</feature>
<evidence type="ECO:0000313" key="10">
    <source>
        <dbReference type="EMBL" id="SES50120.1"/>
    </source>
</evidence>
<dbReference type="AlphaFoldDB" id="A0A1H9XVB9"/>
<feature type="transmembrane region" description="Helical" evidence="8">
    <location>
        <begin position="259"/>
        <end position="279"/>
    </location>
</feature>
<dbReference type="SUPFAM" id="SSF103481">
    <property type="entry name" value="Multidrug resistance efflux transporter EmrE"/>
    <property type="match status" value="2"/>
</dbReference>
<organism evidence="10 11">
    <name type="scientific">Pedococcus cremeus</name>
    <dbReference type="NCBI Taxonomy" id="587636"/>
    <lineage>
        <taxon>Bacteria</taxon>
        <taxon>Bacillati</taxon>
        <taxon>Actinomycetota</taxon>
        <taxon>Actinomycetes</taxon>
        <taxon>Micrococcales</taxon>
        <taxon>Intrasporangiaceae</taxon>
        <taxon>Pedococcus</taxon>
    </lineage>
</organism>
<name>A0A1H9XVB9_9MICO</name>
<evidence type="ECO:0000256" key="6">
    <source>
        <dbReference type="ARBA" id="ARBA00023136"/>
    </source>
</evidence>
<evidence type="ECO:0000313" key="11">
    <source>
        <dbReference type="Proteomes" id="UP000199019"/>
    </source>
</evidence>
<dbReference type="InterPro" id="IPR006311">
    <property type="entry name" value="TAT_signal"/>
</dbReference>
<reference evidence="11" key="1">
    <citation type="submission" date="2016-10" db="EMBL/GenBank/DDBJ databases">
        <authorList>
            <person name="Varghese N."/>
            <person name="Submissions S."/>
        </authorList>
    </citation>
    <scope>NUCLEOTIDE SEQUENCE [LARGE SCALE GENOMIC DNA]</scope>
    <source>
        <strain evidence="11">CGMCC 1.6963</strain>
    </source>
</reference>
<evidence type="ECO:0000256" key="8">
    <source>
        <dbReference type="SAM" id="Phobius"/>
    </source>
</evidence>
<dbReference type="OrthoDB" id="154915at2"/>
<keyword evidence="6 8" id="KW-0472">Membrane</keyword>
<dbReference type="Pfam" id="PF00892">
    <property type="entry name" value="EamA"/>
    <property type="match status" value="2"/>
</dbReference>
<keyword evidence="3" id="KW-1003">Cell membrane</keyword>
<dbReference type="Proteomes" id="UP000199019">
    <property type="component" value="Unassembled WGS sequence"/>
</dbReference>
<feature type="transmembrane region" description="Helical" evidence="8">
    <location>
        <begin position="131"/>
        <end position="153"/>
    </location>
</feature>
<comment type="subcellular location">
    <subcellularLocation>
        <location evidence="1">Cell membrane</location>
        <topology evidence="1">Multi-pass membrane protein</topology>
    </subcellularLocation>
</comment>
<feature type="transmembrane region" description="Helical" evidence="8">
    <location>
        <begin position="285"/>
        <end position="303"/>
    </location>
</feature>
<comment type="similarity">
    <text evidence="2">Belongs to the EamA transporter family.</text>
</comment>
<sequence length="342" mass="35050">MAQPPTTTRRAGLGLGLALASAATFGSSGAFAKSLLVAGWSPGAVVTARMSGAALALLPAAVFVLRGRWHLLRRNAGFAVAYGLIAVALCQFAYFNAVERLSVAVALLLEYLAPVLIVGYLWARGKRPTRLTLAGVVLAMAGLLLVLDVVGGVRLSLTGVAWGLLAATGLVGYFLLSEREHEESLPPLALAWAGLVVGAVVLGLAGLARLLPMQASTDPVVVGGTELAWWVPIAELAVVAAAFAYAAGIGAVRHLGATLASFLMLTEVLFAIVIAWVLLGELPGLVQLAGGLLVVAGVVAVRLGELRVDGRGGERVGGRATAEARPFDDGSDADFTVPTPVP</sequence>
<dbReference type="InterPro" id="IPR000620">
    <property type="entry name" value="EamA_dom"/>
</dbReference>
<dbReference type="RefSeq" id="WP_091763428.1">
    <property type="nucleotide sequence ID" value="NZ_FOHB01000018.1"/>
</dbReference>
<dbReference type="PANTHER" id="PTHR42920">
    <property type="entry name" value="OS03G0707200 PROTEIN-RELATED"/>
    <property type="match status" value="1"/>
</dbReference>
<protein>
    <submittedName>
        <fullName evidence="10">Threonine/homoserine efflux transporter RhtA</fullName>
    </submittedName>
</protein>
<evidence type="ECO:0000256" key="4">
    <source>
        <dbReference type="ARBA" id="ARBA00022692"/>
    </source>
</evidence>
<gene>
    <name evidence="10" type="ORF">SAMN05216199_0621</name>
</gene>
<feature type="transmembrane region" description="Helical" evidence="8">
    <location>
        <begin position="159"/>
        <end position="176"/>
    </location>
</feature>
<dbReference type="InterPro" id="IPR051258">
    <property type="entry name" value="Diverse_Substrate_Transporter"/>
</dbReference>
<dbReference type="PANTHER" id="PTHR42920:SF5">
    <property type="entry name" value="EAMA DOMAIN-CONTAINING PROTEIN"/>
    <property type="match status" value="1"/>
</dbReference>
<evidence type="ECO:0000256" key="5">
    <source>
        <dbReference type="ARBA" id="ARBA00022989"/>
    </source>
</evidence>
<dbReference type="PROSITE" id="PS51318">
    <property type="entry name" value="TAT"/>
    <property type="match status" value="1"/>
</dbReference>
<keyword evidence="11" id="KW-1185">Reference proteome</keyword>
<feature type="transmembrane region" description="Helical" evidence="8">
    <location>
        <begin position="77"/>
        <end position="95"/>
    </location>
</feature>
<feature type="transmembrane region" description="Helical" evidence="8">
    <location>
        <begin position="48"/>
        <end position="65"/>
    </location>
</feature>
<dbReference type="EMBL" id="FOHB01000018">
    <property type="protein sequence ID" value="SES50120.1"/>
    <property type="molecule type" value="Genomic_DNA"/>
</dbReference>
<feature type="transmembrane region" description="Helical" evidence="8">
    <location>
        <begin position="227"/>
        <end position="247"/>
    </location>
</feature>
<feature type="domain" description="EamA" evidence="9">
    <location>
        <begin position="158"/>
        <end position="301"/>
    </location>
</feature>
<evidence type="ECO:0000256" key="3">
    <source>
        <dbReference type="ARBA" id="ARBA00022475"/>
    </source>
</evidence>
<evidence type="ECO:0000256" key="1">
    <source>
        <dbReference type="ARBA" id="ARBA00004651"/>
    </source>
</evidence>
<feature type="domain" description="EamA" evidence="9">
    <location>
        <begin position="13"/>
        <end position="147"/>
    </location>
</feature>
<dbReference type="InterPro" id="IPR037185">
    <property type="entry name" value="EmrE-like"/>
</dbReference>
<dbReference type="STRING" id="587636.SAMN05216199_0621"/>